<dbReference type="EnsemblPlants" id="Solyc01g102280.3.1">
    <property type="protein sequence ID" value="Solyc01g102280.3.1.1"/>
    <property type="gene ID" value="Solyc01g102280.3"/>
</dbReference>
<reference evidence="1" key="1">
    <citation type="journal article" date="2012" name="Nature">
        <title>The tomato genome sequence provides insights into fleshy fruit evolution.</title>
        <authorList>
            <consortium name="Tomato Genome Consortium"/>
        </authorList>
    </citation>
    <scope>NUCLEOTIDE SEQUENCE [LARGE SCALE GENOMIC DNA]</scope>
    <source>
        <strain evidence="1">cv. Heinz 1706</strain>
    </source>
</reference>
<evidence type="ECO:0000313" key="2">
    <source>
        <dbReference type="Proteomes" id="UP000004994"/>
    </source>
</evidence>
<keyword evidence="2" id="KW-1185">Reference proteome</keyword>
<sequence>MCLSRLRIHPLQNTMKMKCMVASTPYCKESKTNNCQSIISERGPDTTKVMSILSTKNL</sequence>
<dbReference type="Gramene" id="Solyc01g102280.3.1">
    <property type="protein sequence ID" value="Solyc01g102280.3.1.1"/>
    <property type="gene ID" value="Solyc01g102280.3"/>
</dbReference>
<organism evidence="1">
    <name type="scientific">Solanum lycopersicum</name>
    <name type="common">Tomato</name>
    <name type="synonym">Lycopersicon esculentum</name>
    <dbReference type="NCBI Taxonomy" id="4081"/>
    <lineage>
        <taxon>Eukaryota</taxon>
        <taxon>Viridiplantae</taxon>
        <taxon>Streptophyta</taxon>
        <taxon>Embryophyta</taxon>
        <taxon>Tracheophyta</taxon>
        <taxon>Spermatophyta</taxon>
        <taxon>Magnoliopsida</taxon>
        <taxon>eudicotyledons</taxon>
        <taxon>Gunneridae</taxon>
        <taxon>Pentapetalae</taxon>
        <taxon>asterids</taxon>
        <taxon>lamiids</taxon>
        <taxon>Solanales</taxon>
        <taxon>Solanaceae</taxon>
        <taxon>Solanoideae</taxon>
        <taxon>Solaneae</taxon>
        <taxon>Solanum</taxon>
        <taxon>Solanum subgen. Lycopersicon</taxon>
    </lineage>
</organism>
<evidence type="ECO:0000313" key="1">
    <source>
        <dbReference type="EnsemblPlants" id="Solyc01g102280.3.1.1"/>
    </source>
</evidence>
<accession>A0A3Q7EQR2</accession>
<name>A0A3Q7EQR2_SOLLC</name>
<reference evidence="1" key="2">
    <citation type="submission" date="2019-01" db="UniProtKB">
        <authorList>
            <consortium name="EnsemblPlants"/>
        </authorList>
    </citation>
    <scope>IDENTIFICATION</scope>
    <source>
        <strain evidence="1">cv. Heinz 1706</strain>
    </source>
</reference>
<protein>
    <submittedName>
        <fullName evidence="1">Uncharacterized protein</fullName>
    </submittedName>
</protein>
<dbReference type="AlphaFoldDB" id="A0A3Q7EQR2"/>
<proteinExistence type="predicted"/>
<dbReference type="InParanoid" id="A0A3Q7EQR2"/>
<dbReference type="Proteomes" id="UP000004994">
    <property type="component" value="Chromosome 1"/>
</dbReference>